<dbReference type="AlphaFoldDB" id="A0A4R2IX06"/>
<feature type="domain" description="HTH hxlR-type" evidence="4">
    <location>
        <begin position="12"/>
        <end position="110"/>
    </location>
</feature>
<evidence type="ECO:0000256" key="2">
    <source>
        <dbReference type="ARBA" id="ARBA00023125"/>
    </source>
</evidence>
<sequence length="156" mass="17670">MSLRQDWSTHPCPIARSLDVVGDPWVMLILREALFGERRFERFRHRLQVADNVLSRRLNQMVDAGLLRRESYRGKQRTHDEYVITEAGADLLPVLDALAQWGEKHTQTPPAHSRMSIMHGDHRTASPATCTTCGAALTAADRSYQREWIPAAAGRP</sequence>
<dbReference type="Gene3D" id="1.10.10.10">
    <property type="entry name" value="Winged helix-like DNA-binding domain superfamily/Winged helix DNA-binding domain"/>
    <property type="match status" value="1"/>
</dbReference>
<keyword evidence="6" id="KW-1185">Reference proteome</keyword>
<evidence type="ECO:0000256" key="1">
    <source>
        <dbReference type="ARBA" id="ARBA00023015"/>
    </source>
</evidence>
<evidence type="ECO:0000313" key="6">
    <source>
        <dbReference type="Proteomes" id="UP000295680"/>
    </source>
</evidence>
<dbReference type="InterPro" id="IPR036388">
    <property type="entry name" value="WH-like_DNA-bd_sf"/>
</dbReference>
<organism evidence="5 6">
    <name type="scientific">Actinocrispum wychmicini</name>
    <dbReference type="NCBI Taxonomy" id="1213861"/>
    <lineage>
        <taxon>Bacteria</taxon>
        <taxon>Bacillati</taxon>
        <taxon>Actinomycetota</taxon>
        <taxon>Actinomycetes</taxon>
        <taxon>Pseudonocardiales</taxon>
        <taxon>Pseudonocardiaceae</taxon>
        <taxon>Actinocrispum</taxon>
    </lineage>
</organism>
<dbReference type="PANTHER" id="PTHR33204">
    <property type="entry name" value="TRANSCRIPTIONAL REGULATOR, MARR FAMILY"/>
    <property type="match status" value="1"/>
</dbReference>
<evidence type="ECO:0000313" key="5">
    <source>
        <dbReference type="EMBL" id="TCO48996.1"/>
    </source>
</evidence>
<dbReference type="InterPro" id="IPR036390">
    <property type="entry name" value="WH_DNA-bd_sf"/>
</dbReference>
<protein>
    <submittedName>
        <fullName evidence="5">HxlR family transcriptional regulator</fullName>
    </submittedName>
</protein>
<accession>A0A4R2IX06</accession>
<dbReference type="PROSITE" id="PS51118">
    <property type="entry name" value="HTH_HXLR"/>
    <property type="match status" value="1"/>
</dbReference>
<gene>
    <name evidence="5" type="ORF">EV192_115217</name>
</gene>
<keyword evidence="2" id="KW-0238">DNA-binding</keyword>
<dbReference type="Proteomes" id="UP000295680">
    <property type="component" value="Unassembled WGS sequence"/>
</dbReference>
<evidence type="ECO:0000259" key="4">
    <source>
        <dbReference type="PROSITE" id="PS51118"/>
    </source>
</evidence>
<proteinExistence type="predicted"/>
<name>A0A4R2IX06_9PSEU</name>
<keyword evidence="3" id="KW-0804">Transcription</keyword>
<dbReference type="EMBL" id="SLWS01000015">
    <property type="protein sequence ID" value="TCO48996.1"/>
    <property type="molecule type" value="Genomic_DNA"/>
</dbReference>
<dbReference type="OrthoDB" id="5181972at2"/>
<dbReference type="InterPro" id="IPR002577">
    <property type="entry name" value="HTH_HxlR"/>
</dbReference>
<dbReference type="PANTHER" id="PTHR33204:SF18">
    <property type="entry name" value="TRANSCRIPTIONAL REGULATORY PROTEIN"/>
    <property type="match status" value="1"/>
</dbReference>
<keyword evidence="1" id="KW-0805">Transcription regulation</keyword>
<comment type="caution">
    <text evidence="5">The sequence shown here is derived from an EMBL/GenBank/DDBJ whole genome shotgun (WGS) entry which is preliminary data.</text>
</comment>
<evidence type="ECO:0000256" key="3">
    <source>
        <dbReference type="ARBA" id="ARBA00023163"/>
    </source>
</evidence>
<dbReference type="SUPFAM" id="SSF46785">
    <property type="entry name" value="Winged helix' DNA-binding domain"/>
    <property type="match status" value="1"/>
</dbReference>
<reference evidence="5 6" key="1">
    <citation type="submission" date="2019-03" db="EMBL/GenBank/DDBJ databases">
        <title>Genomic Encyclopedia of Type Strains, Phase IV (KMG-IV): sequencing the most valuable type-strain genomes for metagenomic binning, comparative biology and taxonomic classification.</title>
        <authorList>
            <person name="Goeker M."/>
        </authorList>
    </citation>
    <scope>NUCLEOTIDE SEQUENCE [LARGE SCALE GENOMIC DNA]</scope>
    <source>
        <strain evidence="5 6">DSM 45934</strain>
    </source>
</reference>
<dbReference type="GO" id="GO:0003677">
    <property type="term" value="F:DNA binding"/>
    <property type="evidence" value="ECO:0007669"/>
    <property type="project" value="UniProtKB-KW"/>
</dbReference>
<dbReference type="RefSeq" id="WP_132125336.1">
    <property type="nucleotide sequence ID" value="NZ_SLWS01000015.1"/>
</dbReference>
<dbReference type="Pfam" id="PF01638">
    <property type="entry name" value="HxlR"/>
    <property type="match status" value="1"/>
</dbReference>